<dbReference type="Proteomes" id="UP000196803">
    <property type="component" value="Unassembled WGS sequence"/>
</dbReference>
<proteinExistence type="predicted"/>
<organism evidence="1 2">
    <name type="scientific">Caldicellulosiruptor bescii</name>
    <name type="common">Anaerocellum thermophilum</name>
    <dbReference type="NCBI Taxonomy" id="31899"/>
    <lineage>
        <taxon>Bacteria</taxon>
        <taxon>Bacillati</taxon>
        <taxon>Bacillota</taxon>
        <taxon>Bacillota incertae sedis</taxon>
        <taxon>Caldicellulosiruptorales</taxon>
        <taxon>Caldicellulosiruptoraceae</taxon>
        <taxon>Caldicellulosiruptor</taxon>
    </lineage>
</organism>
<accession>A0ABY1S6F4</accession>
<gene>
    <name evidence="1" type="ORF">SAMN05216240_0629</name>
</gene>
<protein>
    <submittedName>
        <fullName evidence="1">Uncharacterized protein</fullName>
    </submittedName>
</protein>
<dbReference type="RefSeq" id="WP_015908731.1">
    <property type="nucleotide sequence ID" value="NZ_FUZJ01000001.1"/>
</dbReference>
<evidence type="ECO:0000313" key="2">
    <source>
        <dbReference type="Proteomes" id="UP000196803"/>
    </source>
</evidence>
<dbReference type="GeneID" id="31773767"/>
<sequence length="108" mass="12822">MEDIRNYRELYNFVTEQDPNALEKLMIFEKLLLMRCGFEWLSDDTQDQIVEKLHSVYAEMADKVKLSDFLGAVYELIYEDLKGKPEKILRFPKKHILDKIDSFLCAAR</sequence>
<name>A0ABY1S6F4_CALBS</name>
<dbReference type="EMBL" id="FXXC01000001">
    <property type="protein sequence ID" value="SMR91748.1"/>
    <property type="molecule type" value="Genomic_DNA"/>
</dbReference>
<comment type="caution">
    <text evidence="1">The sequence shown here is derived from an EMBL/GenBank/DDBJ whole genome shotgun (WGS) entry which is preliminary data.</text>
</comment>
<keyword evidence="2" id="KW-1185">Reference proteome</keyword>
<evidence type="ECO:0000313" key="1">
    <source>
        <dbReference type="EMBL" id="SMR91748.1"/>
    </source>
</evidence>
<reference evidence="1 2" key="1">
    <citation type="submission" date="2017-05" db="EMBL/GenBank/DDBJ databases">
        <authorList>
            <person name="Varghese N."/>
            <person name="Submissions S."/>
        </authorList>
    </citation>
    <scope>NUCLEOTIDE SEQUENCE [LARGE SCALE GENOMIC DNA]</scope>
    <source>
        <strain evidence="1 2">MACB1020</strain>
    </source>
</reference>